<comment type="function">
    <text evidence="3">With LigD forms a non-homologous end joining (NHEJ) DNA repair enzyme, which repairs dsDNA breaks with reduced fidelity. Binds linear dsDNA with 5'- and 3'- overhangs but not closed circular dsDNA nor ssDNA. Recruits and stimulates the ligase activity of LigD.</text>
</comment>
<proteinExistence type="inferred from homology"/>
<feature type="compositionally biased region" description="Basic residues" evidence="4">
    <location>
        <begin position="316"/>
        <end position="327"/>
    </location>
</feature>
<feature type="compositionally biased region" description="Low complexity" evidence="4">
    <location>
        <begin position="306"/>
        <end position="315"/>
    </location>
</feature>
<keyword evidence="3" id="KW-0234">DNA repair</keyword>
<name>A0ABW1JFX0_9ACTN</name>
<organism evidence="6 7">
    <name type="scientific">Angustibacter luteus</name>
    <dbReference type="NCBI Taxonomy" id="658456"/>
    <lineage>
        <taxon>Bacteria</taxon>
        <taxon>Bacillati</taxon>
        <taxon>Actinomycetota</taxon>
        <taxon>Actinomycetes</taxon>
        <taxon>Kineosporiales</taxon>
        <taxon>Kineosporiaceae</taxon>
    </lineage>
</organism>
<keyword evidence="2 3" id="KW-0233">DNA recombination</keyword>
<feature type="region of interest" description="Disordered" evidence="4">
    <location>
        <begin position="255"/>
        <end position="327"/>
    </location>
</feature>
<comment type="subunit">
    <text evidence="3">Homodimer. Interacts with LigD.</text>
</comment>
<feature type="compositionally biased region" description="Basic and acidic residues" evidence="4">
    <location>
        <begin position="224"/>
        <end position="233"/>
    </location>
</feature>
<evidence type="ECO:0000313" key="7">
    <source>
        <dbReference type="Proteomes" id="UP001596189"/>
    </source>
</evidence>
<dbReference type="InterPro" id="IPR009187">
    <property type="entry name" value="Prok_Ku"/>
</dbReference>
<accession>A0ABW1JFX0</accession>
<keyword evidence="3" id="KW-0227">DNA damage</keyword>
<dbReference type="InterPro" id="IPR016194">
    <property type="entry name" value="SPOC-like_C_dom_sf"/>
</dbReference>
<keyword evidence="7" id="KW-1185">Reference proteome</keyword>
<comment type="caution">
    <text evidence="6">The sequence shown here is derived from an EMBL/GenBank/DDBJ whole genome shotgun (WGS) entry which is preliminary data.</text>
</comment>
<feature type="region of interest" description="Disordered" evidence="4">
    <location>
        <begin position="224"/>
        <end position="243"/>
    </location>
</feature>
<protein>
    <recommendedName>
        <fullName evidence="3">Non-homologous end joining protein Ku</fullName>
    </recommendedName>
</protein>
<reference evidence="7" key="1">
    <citation type="journal article" date="2019" name="Int. J. Syst. Evol. Microbiol.">
        <title>The Global Catalogue of Microorganisms (GCM) 10K type strain sequencing project: providing services to taxonomists for standard genome sequencing and annotation.</title>
        <authorList>
            <consortium name="The Broad Institute Genomics Platform"/>
            <consortium name="The Broad Institute Genome Sequencing Center for Infectious Disease"/>
            <person name="Wu L."/>
            <person name="Ma J."/>
        </authorList>
    </citation>
    <scope>NUCLEOTIDE SEQUENCE [LARGE SCALE GENOMIC DNA]</scope>
    <source>
        <strain evidence="7">KACC 14249</strain>
    </source>
</reference>
<dbReference type="NCBIfam" id="TIGR02772">
    <property type="entry name" value="Ku_bact"/>
    <property type="match status" value="1"/>
</dbReference>
<dbReference type="CDD" id="cd00789">
    <property type="entry name" value="KU_like"/>
    <property type="match status" value="1"/>
</dbReference>
<evidence type="ECO:0000256" key="3">
    <source>
        <dbReference type="HAMAP-Rule" id="MF_01875"/>
    </source>
</evidence>
<sequence>MRAMWKGAVSFGLVNVPVKMYTATQSHDVAFHQVHRKDGGRIRYRRVCQVCGEEVAYDEIAKGYESPEGDLVVLTDEDLAELPVTGSREIDVERFVPSEQIDPMLFEKSYYLEPEKSGVKPYALLREALKASDRMALVHVAIRSRSTLAVLRVRDDVIVLQTMLWPDEIRQADFDTLGDLDELRPQELAMASSLIESMAGEYDPDEFGDEYREAVVAVVEGKLDKGESSKVEEPGTSSVDSGQVLDLMAALQRSVDAAKGKPAESASTEDGSSGKAAKKAAAKSTTKAAAKKTAAKKATTKKAAAKKSTSSTSKATAKKTVAKKRSA</sequence>
<dbReference type="Proteomes" id="UP001596189">
    <property type="component" value="Unassembled WGS sequence"/>
</dbReference>
<dbReference type="HAMAP" id="MF_01875">
    <property type="entry name" value="Prokaryotic_Ku"/>
    <property type="match status" value="1"/>
</dbReference>
<dbReference type="Pfam" id="PF02735">
    <property type="entry name" value="Ku"/>
    <property type="match status" value="1"/>
</dbReference>
<feature type="compositionally biased region" description="Basic residues" evidence="4">
    <location>
        <begin position="289"/>
        <end position="305"/>
    </location>
</feature>
<feature type="domain" description="Ku" evidence="5">
    <location>
        <begin position="52"/>
        <end position="180"/>
    </location>
</feature>
<evidence type="ECO:0000256" key="1">
    <source>
        <dbReference type="ARBA" id="ARBA00023125"/>
    </source>
</evidence>
<gene>
    <name evidence="3" type="primary">ku</name>
    <name evidence="6" type="ORF">ACFQDO_11165</name>
</gene>
<dbReference type="PANTHER" id="PTHR41251">
    <property type="entry name" value="NON-HOMOLOGOUS END JOINING PROTEIN KU"/>
    <property type="match status" value="1"/>
</dbReference>
<evidence type="ECO:0000313" key="6">
    <source>
        <dbReference type="EMBL" id="MFC6007688.1"/>
    </source>
</evidence>
<dbReference type="EMBL" id="JBHSRD010000004">
    <property type="protein sequence ID" value="MFC6007688.1"/>
    <property type="molecule type" value="Genomic_DNA"/>
</dbReference>
<dbReference type="Gene3D" id="2.40.290.10">
    <property type="match status" value="1"/>
</dbReference>
<dbReference type="SUPFAM" id="SSF100939">
    <property type="entry name" value="SPOC domain-like"/>
    <property type="match status" value="1"/>
</dbReference>
<evidence type="ECO:0000256" key="4">
    <source>
        <dbReference type="SAM" id="MobiDB-lite"/>
    </source>
</evidence>
<evidence type="ECO:0000259" key="5">
    <source>
        <dbReference type="SMART" id="SM00559"/>
    </source>
</evidence>
<dbReference type="SMART" id="SM00559">
    <property type="entry name" value="Ku78"/>
    <property type="match status" value="1"/>
</dbReference>
<evidence type="ECO:0000256" key="2">
    <source>
        <dbReference type="ARBA" id="ARBA00023172"/>
    </source>
</evidence>
<dbReference type="RefSeq" id="WP_345715633.1">
    <property type="nucleotide sequence ID" value="NZ_BAABFP010000002.1"/>
</dbReference>
<dbReference type="InterPro" id="IPR006164">
    <property type="entry name" value="DNA_bd_Ku70/Ku80"/>
</dbReference>
<dbReference type="PANTHER" id="PTHR41251:SF1">
    <property type="entry name" value="NON-HOMOLOGOUS END JOINING PROTEIN KU"/>
    <property type="match status" value="1"/>
</dbReference>
<comment type="similarity">
    <text evidence="3">Belongs to the prokaryotic Ku family.</text>
</comment>
<keyword evidence="1 3" id="KW-0238">DNA-binding</keyword>
<dbReference type="PIRSF" id="PIRSF006493">
    <property type="entry name" value="Prok_Ku"/>
    <property type="match status" value="1"/>
</dbReference>